<protein>
    <submittedName>
        <fullName evidence="2">(Atlantic silverside) hypothetical protein</fullName>
    </submittedName>
</protein>
<reference evidence="2" key="1">
    <citation type="submission" date="2021-05" db="EMBL/GenBank/DDBJ databases">
        <authorList>
            <person name="Tigano A."/>
        </authorList>
    </citation>
    <scope>NUCLEOTIDE SEQUENCE</scope>
</reference>
<evidence type="ECO:0000256" key="1">
    <source>
        <dbReference type="SAM" id="MobiDB-lite"/>
    </source>
</evidence>
<sequence>MLGLSLGSRASRTARVQPTPQTRDPNDSPNNPDKKPQQPKQYSPYSPPPPPPSSLRLSALFQAPVRDEESESQRKARSRLMRQTRRSTQKLKLTEHPVVQGVTLTDLKEAEKSVVSVDPPPRNVQPVSPIVTVTPAERGE</sequence>
<evidence type="ECO:0000313" key="3">
    <source>
        <dbReference type="Proteomes" id="UP000677803"/>
    </source>
</evidence>
<feature type="region of interest" description="Disordered" evidence="1">
    <location>
        <begin position="1"/>
        <end position="91"/>
    </location>
</feature>
<dbReference type="Gene3D" id="6.10.140.390">
    <property type="match status" value="1"/>
</dbReference>
<dbReference type="Proteomes" id="UP000677803">
    <property type="component" value="Unassembled WGS sequence"/>
</dbReference>
<feature type="compositionally biased region" description="Basic residues" evidence="1">
    <location>
        <begin position="75"/>
        <end position="89"/>
    </location>
</feature>
<evidence type="ECO:0000313" key="2">
    <source>
        <dbReference type="EMBL" id="CAG5944956.1"/>
    </source>
</evidence>
<feature type="compositionally biased region" description="Basic and acidic residues" evidence="1">
    <location>
        <begin position="65"/>
        <end position="74"/>
    </location>
</feature>
<keyword evidence="3" id="KW-1185">Reference proteome</keyword>
<comment type="caution">
    <text evidence="2">The sequence shown here is derived from an EMBL/GenBank/DDBJ whole genome shotgun (WGS) entry which is preliminary data.</text>
</comment>
<accession>A0A8S4B757</accession>
<dbReference type="EMBL" id="CAJRST010017779">
    <property type="protein sequence ID" value="CAG5944956.1"/>
    <property type="molecule type" value="Genomic_DNA"/>
</dbReference>
<proteinExistence type="predicted"/>
<organism evidence="2 3">
    <name type="scientific">Menidia menidia</name>
    <name type="common">Atlantic silverside</name>
    <dbReference type="NCBI Taxonomy" id="238744"/>
    <lineage>
        <taxon>Eukaryota</taxon>
        <taxon>Metazoa</taxon>
        <taxon>Chordata</taxon>
        <taxon>Craniata</taxon>
        <taxon>Vertebrata</taxon>
        <taxon>Euteleostomi</taxon>
        <taxon>Actinopterygii</taxon>
        <taxon>Neopterygii</taxon>
        <taxon>Teleostei</taxon>
        <taxon>Neoteleostei</taxon>
        <taxon>Acanthomorphata</taxon>
        <taxon>Ovalentaria</taxon>
        <taxon>Atherinomorphae</taxon>
        <taxon>Atheriniformes</taxon>
        <taxon>Atherinopsidae</taxon>
        <taxon>Menidiinae</taxon>
        <taxon>Menidia</taxon>
    </lineage>
</organism>
<dbReference type="OrthoDB" id="539213at2759"/>
<gene>
    <name evidence="2" type="ORF">MMEN_LOCUS14034</name>
</gene>
<feature type="region of interest" description="Disordered" evidence="1">
    <location>
        <begin position="113"/>
        <end position="140"/>
    </location>
</feature>
<dbReference type="AlphaFoldDB" id="A0A8S4B757"/>
<name>A0A8S4B757_9TELE</name>
<feature type="compositionally biased region" description="Polar residues" evidence="1">
    <location>
        <begin position="8"/>
        <end position="23"/>
    </location>
</feature>